<keyword evidence="1" id="KW-0378">Hydrolase</keyword>
<dbReference type="EMBL" id="CAXKWB010021688">
    <property type="protein sequence ID" value="CAL4123350.1"/>
    <property type="molecule type" value="Genomic_DNA"/>
</dbReference>
<dbReference type="Pfam" id="PF07859">
    <property type="entry name" value="Abhydrolase_3"/>
    <property type="match status" value="1"/>
</dbReference>
<dbReference type="AlphaFoldDB" id="A0AAV2RGD8"/>
<feature type="non-terminal residue" evidence="3">
    <location>
        <position position="200"/>
    </location>
</feature>
<dbReference type="GO" id="GO:0004061">
    <property type="term" value="F:arylformamidase activity"/>
    <property type="evidence" value="ECO:0007669"/>
    <property type="project" value="TreeGrafter"/>
</dbReference>
<accession>A0AAV2RGD8</accession>
<organism evidence="3 4">
    <name type="scientific">Meganyctiphanes norvegica</name>
    <name type="common">Northern krill</name>
    <name type="synonym">Thysanopoda norvegica</name>
    <dbReference type="NCBI Taxonomy" id="48144"/>
    <lineage>
        <taxon>Eukaryota</taxon>
        <taxon>Metazoa</taxon>
        <taxon>Ecdysozoa</taxon>
        <taxon>Arthropoda</taxon>
        <taxon>Crustacea</taxon>
        <taxon>Multicrustacea</taxon>
        <taxon>Malacostraca</taxon>
        <taxon>Eumalacostraca</taxon>
        <taxon>Eucarida</taxon>
        <taxon>Euphausiacea</taxon>
        <taxon>Euphausiidae</taxon>
        <taxon>Meganyctiphanes</taxon>
    </lineage>
</organism>
<protein>
    <recommendedName>
        <fullName evidence="2">Alpha/beta hydrolase fold-3 domain-containing protein</fullName>
    </recommendedName>
</protein>
<feature type="domain" description="Alpha/beta hydrolase fold-3" evidence="2">
    <location>
        <begin position="1"/>
        <end position="170"/>
    </location>
</feature>
<evidence type="ECO:0000256" key="1">
    <source>
        <dbReference type="ARBA" id="ARBA00022801"/>
    </source>
</evidence>
<dbReference type="Gene3D" id="3.40.50.1820">
    <property type="entry name" value="alpha/beta hydrolase"/>
    <property type="match status" value="1"/>
</dbReference>
<dbReference type="SUPFAM" id="SSF53474">
    <property type="entry name" value="alpha/beta-Hydrolases"/>
    <property type="match status" value="1"/>
</dbReference>
<sequence length="200" mass="21996">YYLVPQASVEEIVEEILTGLSWVCETAMSRGSKGVVLAGWSAGGQLVIQALSCWPTTGRMSKFSSIKIPALDDVRQLFQGVVPVSGVFDMRPLVKTYVNQPLKLTIDSAWELSPLKCTSQLREKWPQLHLLVAVGQHDSNEFQRQSKHYNQVCSESGLKSSLLIVPGADHFSIVEDLAVKENVLTTKLTAFIKTSTTSTS</sequence>
<keyword evidence="4" id="KW-1185">Reference proteome</keyword>
<evidence type="ECO:0000313" key="4">
    <source>
        <dbReference type="Proteomes" id="UP001497623"/>
    </source>
</evidence>
<dbReference type="InterPro" id="IPR013094">
    <property type="entry name" value="AB_hydrolase_3"/>
</dbReference>
<reference evidence="3 4" key="1">
    <citation type="submission" date="2024-05" db="EMBL/GenBank/DDBJ databases">
        <authorList>
            <person name="Wallberg A."/>
        </authorList>
    </citation>
    <scope>NUCLEOTIDE SEQUENCE [LARGE SCALE GENOMIC DNA]</scope>
</reference>
<gene>
    <name evidence="3" type="ORF">MNOR_LOCUS24016</name>
</gene>
<comment type="caution">
    <text evidence="3">The sequence shown here is derived from an EMBL/GenBank/DDBJ whole genome shotgun (WGS) entry which is preliminary data.</text>
</comment>
<name>A0AAV2RGD8_MEGNR</name>
<dbReference type="PANTHER" id="PTHR48081:SF33">
    <property type="entry name" value="KYNURENINE FORMAMIDASE"/>
    <property type="match status" value="1"/>
</dbReference>
<dbReference type="Proteomes" id="UP001497623">
    <property type="component" value="Unassembled WGS sequence"/>
</dbReference>
<dbReference type="PANTHER" id="PTHR48081">
    <property type="entry name" value="AB HYDROLASE SUPERFAMILY PROTEIN C4A8.06C"/>
    <property type="match status" value="1"/>
</dbReference>
<evidence type="ECO:0000259" key="2">
    <source>
        <dbReference type="Pfam" id="PF07859"/>
    </source>
</evidence>
<evidence type="ECO:0000313" key="3">
    <source>
        <dbReference type="EMBL" id="CAL4123350.1"/>
    </source>
</evidence>
<proteinExistence type="predicted"/>
<dbReference type="InterPro" id="IPR050300">
    <property type="entry name" value="GDXG_lipolytic_enzyme"/>
</dbReference>
<feature type="non-terminal residue" evidence="3">
    <location>
        <position position="1"/>
    </location>
</feature>
<dbReference type="InterPro" id="IPR029058">
    <property type="entry name" value="AB_hydrolase_fold"/>
</dbReference>